<dbReference type="Pfam" id="PF03779">
    <property type="entry name" value="SPW"/>
    <property type="match status" value="1"/>
</dbReference>
<evidence type="ECO:0000313" key="4">
    <source>
        <dbReference type="Proteomes" id="UP000228812"/>
    </source>
</evidence>
<feature type="domain" description="SPW repeat-containing integral membrane" evidence="2">
    <location>
        <begin position="7"/>
        <end position="54"/>
    </location>
</feature>
<evidence type="ECO:0000313" key="3">
    <source>
        <dbReference type="EMBL" id="PIP30103.1"/>
    </source>
</evidence>
<protein>
    <recommendedName>
        <fullName evidence="2">SPW repeat-containing integral membrane domain-containing protein</fullName>
    </recommendedName>
</protein>
<reference evidence="3 4" key="1">
    <citation type="submission" date="2017-09" db="EMBL/GenBank/DDBJ databases">
        <title>Depth-based differentiation of microbial function through sediment-hosted aquifers and enrichment of novel symbionts in the deep terrestrial subsurface.</title>
        <authorList>
            <person name="Probst A.J."/>
            <person name="Ladd B."/>
            <person name="Jarett J.K."/>
            <person name="Geller-Mcgrath D.E."/>
            <person name="Sieber C.M."/>
            <person name="Emerson J.B."/>
            <person name="Anantharaman K."/>
            <person name="Thomas B.C."/>
            <person name="Malmstrom R."/>
            <person name="Stieglmeier M."/>
            <person name="Klingl A."/>
            <person name="Woyke T."/>
            <person name="Ryan C.M."/>
            <person name="Banfield J.F."/>
        </authorList>
    </citation>
    <scope>NUCLEOTIDE SEQUENCE [LARGE SCALE GENOMIC DNA]</scope>
    <source>
        <strain evidence="3">CG23_combo_of_CG06-09_8_20_14_all_54_14</strain>
    </source>
</reference>
<keyword evidence="1" id="KW-0812">Transmembrane</keyword>
<feature type="transmembrane region" description="Helical" evidence="1">
    <location>
        <begin position="33"/>
        <end position="51"/>
    </location>
</feature>
<name>A0A2G9ZAC2_9BACT</name>
<comment type="caution">
    <text evidence="3">The sequence shown here is derived from an EMBL/GenBank/DDBJ whole genome shotgun (WGS) entry which is preliminary data.</text>
</comment>
<dbReference type="EMBL" id="PCRZ01000010">
    <property type="protein sequence ID" value="PIP30103.1"/>
    <property type="molecule type" value="Genomic_DNA"/>
</dbReference>
<evidence type="ECO:0000259" key="2">
    <source>
        <dbReference type="Pfam" id="PF03779"/>
    </source>
</evidence>
<accession>A0A2G9ZAC2</accession>
<sequence length="57" mass="6246">MGKWYCGVLVGLGVWVLISPWVLGFSALNLARWNNVLAGIAIITLAFWGMVPPREGM</sequence>
<dbReference type="InterPro" id="IPR005530">
    <property type="entry name" value="SPW"/>
</dbReference>
<evidence type="ECO:0000256" key="1">
    <source>
        <dbReference type="SAM" id="Phobius"/>
    </source>
</evidence>
<organism evidence="3 4">
    <name type="scientific">Candidatus Jorgensenbacteria bacterium CG23_combo_of_CG06-09_8_20_14_all_54_14</name>
    <dbReference type="NCBI Taxonomy" id="1974595"/>
    <lineage>
        <taxon>Bacteria</taxon>
        <taxon>Candidatus Joergenseniibacteriota</taxon>
    </lineage>
</organism>
<feature type="transmembrane region" description="Helical" evidence="1">
    <location>
        <begin position="7"/>
        <end position="27"/>
    </location>
</feature>
<keyword evidence="1" id="KW-0472">Membrane</keyword>
<proteinExistence type="predicted"/>
<gene>
    <name evidence="3" type="ORF">COX26_00430</name>
</gene>
<keyword evidence="1" id="KW-1133">Transmembrane helix</keyword>
<dbReference type="AlphaFoldDB" id="A0A2G9ZAC2"/>
<dbReference type="Proteomes" id="UP000228812">
    <property type="component" value="Unassembled WGS sequence"/>
</dbReference>